<dbReference type="GO" id="GO:0005737">
    <property type="term" value="C:cytoplasm"/>
    <property type="evidence" value="ECO:0007669"/>
    <property type="project" value="TreeGrafter"/>
</dbReference>
<dbReference type="OrthoDB" id="783096at2759"/>
<evidence type="ECO:0000259" key="1">
    <source>
        <dbReference type="Pfam" id="PF00149"/>
    </source>
</evidence>
<sequence>MAECSEALMTQFVNDLLDSEKPDFVAFSSDNVQTYRASLRQAAMDAATSGVEARGIPYAMIFGNHDDQRGFTREMLMEMAVSKPHSYSQRGPSQVYGVGNYELNVKAPTDGAWGDANSDVFRMYFLDSNAYPDAK</sequence>
<evidence type="ECO:0000313" key="2">
    <source>
        <dbReference type="EMBL" id="TMW58199.1"/>
    </source>
</evidence>
<dbReference type="AlphaFoldDB" id="A0A8K1FEQ6"/>
<dbReference type="PANTHER" id="PTHR32440:SF0">
    <property type="entry name" value="PHOSPHATASE DCR2-RELATED"/>
    <property type="match status" value="1"/>
</dbReference>
<proteinExistence type="predicted"/>
<dbReference type="EMBL" id="SPLM01000112">
    <property type="protein sequence ID" value="TMW58199.1"/>
    <property type="molecule type" value="Genomic_DNA"/>
</dbReference>
<dbReference type="Proteomes" id="UP000794436">
    <property type="component" value="Unassembled WGS sequence"/>
</dbReference>
<keyword evidence="3" id="KW-1185">Reference proteome</keyword>
<dbReference type="Pfam" id="PF00149">
    <property type="entry name" value="Metallophos"/>
    <property type="match status" value="1"/>
</dbReference>
<comment type="caution">
    <text evidence="2">The sequence shown here is derived from an EMBL/GenBank/DDBJ whole genome shotgun (WGS) entry which is preliminary data.</text>
</comment>
<feature type="domain" description="Calcineurin-like phosphoesterase" evidence="1">
    <location>
        <begin position="11"/>
        <end position="76"/>
    </location>
</feature>
<accession>A0A8K1FEQ6</accession>
<dbReference type="SUPFAM" id="SSF56300">
    <property type="entry name" value="Metallo-dependent phosphatases"/>
    <property type="match status" value="1"/>
</dbReference>
<dbReference type="GO" id="GO:0016788">
    <property type="term" value="F:hydrolase activity, acting on ester bonds"/>
    <property type="evidence" value="ECO:0007669"/>
    <property type="project" value="TreeGrafter"/>
</dbReference>
<name>A0A8K1FEQ6_PYTOL</name>
<reference evidence="2" key="1">
    <citation type="submission" date="2019-03" db="EMBL/GenBank/DDBJ databases">
        <title>Long read genome sequence of the mycoparasitic Pythium oligandrum ATCC 38472 isolated from sugarbeet rhizosphere.</title>
        <authorList>
            <person name="Gaulin E."/>
        </authorList>
    </citation>
    <scope>NUCLEOTIDE SEQUENCE</scope>
    <source>
        <strain evidence="2">ATCC 38472_TT</strain>
    </source>
</reference>
<dbReference type="Gene3D" id="3.60.21.10">
    <property type="match status" value="1"/>
</dbReference>
<evidence type="ECO:0000313" key="3">
    <source>
        <dbReference type="Proteomes" id="UP000794436"/>
    </source>
</evidence>
<dbReference type="PANTHER" id="PTHR32440">
    <property type="entry name" value="PHOSPHATASE DCR2-RELATED-RELATED"/>
    <property type="match status" value="1"/>
</dbReference>
<protein>
    <recommendedName>
        <fullName evidence="1">Calcineurin-like phosphoesterase domain-containing protein</fullName>
    </recommendedName>
</protein>
<organism evidence="2 3">
    <name type="scientific">Pythium oligandrum</name>
    <name type="common">Mycoparasitic fungus</name>
    <dbReference type="NCBI Taxonomy" id="41045"/>
    <lineage>
        <taxon>Eukaryota</taxon>
        <taxon>Sar</taxon>
        <taxon>Stramenopiles</taxon>
        <taxon>Oomycota</taxon>
        <taxon>Peronosporomycetes</taxon>
        <taxon>Pythiales</taxon>
        <taxon>Pythiaceae</taxon>
        <taxon>Pythium</taxon>
    </lineage>
</organism>
<dbReference type="InterPro" id="IPR029052">
    <property type="entry name" value="Metallo-depent_PP-like"/>
</dbReference>
<gene>
    <name evidence="2" type="ORF">Poli38472_011787</name>
</gene>
<dbReference type="InterPro" id="IPR004843">
    <property type="entry name" value="Calcineurin-like_PHP"/>
</dbReference>